<evidence type="ECO:0000313" key="2">
    <source>
        <dbReference type="EMBL" id="OPG16053.1"/>
    </source>
</evidence>
<dbReference type="EMBL" id="MWPS01000022">
    <property type="protein sequence ID" value="OPG16053.1"/>
    <property type="molecule type" value="Genomic_DNA"/>
</dbReference>
<protein>
    <submittedName>
        <fullName evidence="2">Uncharacterized protein</fullName>
    </submittedName>
</protein>
<feature type="compositionally biased region" description="Polar residues" evidence="1">
    <location>
        <begin position="13"/>
        <end position="24"/>
    </location>
</feature>
<reference evidence="2 3" key="1">
    <citation type="submission" date="2017-02" db="EMBL/GenBank/DDBJ databases">
        <title>Draft genome of Acidibacillus ferrooxidans Huett2.</title>
        <authorList>
            <person name="Schopf S."/>
        </authorList>
    </citation>
    <scope>NUCLEOTIDE SEQUENCE [LARGE SCALE GENOMIC DNA]</scope>
    <source>
        <strain evidence="2 3">Huett2</strain>
    </source>
</reference>
<keyword evidence="3" id="KW-1185">Reference proteome</keyword>
<comment type="caution">
    <text evidence="2">The sequence shown here is derived from an EMBL/GenBank/DDBJ whole genome shotgun (WGS) entry which is preliminary data.</text>
</comment>
<dbReference type="Proteomes" id="UP000190229">
    <property type="component" value="Unassembled WGS sequence"/>
</dbReference>
<sequence>MAAMSRSIWSAGRPSTLSERRSTASAYSTLPAGASGLFMERPIFDVDAAQTFVGQFNPRANASKIKGWLWMR</sequence>
<feature type="region of interest" description="Disordered" evidence="1">
    <location>
        <begin position="1"/>
        <end position="24"/>
    </location>
</feature>
<dbReference type="AlphaFoldDB" id="A0A1V4ESY4"/>
<name>A0A1V4ESY4_9BACL</name>
<organism evidence="2 3">
    <name type="scientific">Ferroacidibacillus organovorans</name>
    <dbReference type="NCBI Taxonomy" id="1765683"/>
    <lineage>
        <taxon>Bacteria</taxon>
        <taxon>Bacillati</taxon>
        <taxon>Bacillota</taxon>
        <taxon>Bacilli</taxon>
        <taxon>Bacillales</taxon>
        <taxon>Alicyclobacillaceae</taxon>
        <taxon>Ferroacidibacillus</taxon>
    </lineage>
</organism>
<gene>
    <name evidence="2" type="ORF">B2M26_08375</name>
</gene>
<evidence type="ECO:0000313" key="3">
    <source>
        <dbReference type="Proteomes" id="UP000190229"/>
    </source>
</evidence>
<evidence type="ECO:0000256" key="1">
    <source>
        <dbReference type="SAM" id="MobiDB-lite"/>
    </source>
</evidence>
<proteinExistence type="predicted"/>
<accession>A0A1V4ESY4</accession>